<feature type="compositionally biased region" description="Basic and acidic residues" evidence="1">
    <location>
        <begin position="12"/>
        <end position="26"/>
    </location>
</feature>
<comment type="caution">
    <text evidence="2">The sequence shown here is derived from an EMBL/GenBank/DDBJ whole genome shotgun (WGS) entry which is preliminary data.</text>
</comment>
<accession>A0AAV3ZW15</accession>
<dbReference type="EMBL" id="BLXT01003028">
    <property type="protein sequence ID" value="GFO00055.1"/>
    <property type="molecule type" value="Genomic_DNA"/>
</dbReference>
<evidence type="ECO:0008006" key="4">
    <source>
        <dbReference type="Google" id="ProtNLM"/>
    </source>
</evidence>
<evidence type="ECO:0000256" key="1">
    <source>
        <dbReference type="SAM" id="MobiDB-lite"/>
    </source>
</evidence>
<name>A0AAV3ZW15_9GAST</name>
<dbReference type="AlphaFoldDB" id="A0AAV3ZW15"/>
<protein>
    <recommendedName>
        <fullName evidence="4">Reelin domain-containing protein</fullName>
    </recommendedName>
</protein>
<keyword evidence="3" id="KW-1185">Reference proteome</keyword>
<evidence type="ECO:0000313" key="2">
    <source>
        <dbReference type="EMBL" id="GFO00055.1"/>
    </source>
</evidence>
<organism evidence="2 3">
    <name type="scientific">Plakobranchus ocellatus</name>
    <dbReference type="NCBI Taxonomy" id="259542"/>
    <lineage>
        <taxon>Eukaryota</taxon>
        <taxon>Metazoa</taxon>
        <taxon>Spiralia</taxon>
        <taxon>Lophotrochozoa</taxon>
        <taxon>Mollusca</taxon>
        <taxon>Gastropoda</taxon>
        <taxon>Heterobranchia</taxon>
        <taxon>Euthyneura</taxon>
        <taxon>Panpulmonata</taxon>
        <taxon>Sacoglossa</taxon>
        <taxon>Placobranchoidea</taxon>
        <taxon>Plakobranchidae</taxon>
        <taxon>Plakobranchus</taxon>
    </lineage>
</organism>
<gene>
    <name evidence="2" type="ORF">PoB_002656000</name>
</gene>
<proteinExistence type="predicted"/>
<reference evidence="2 3" key="1">
    <citation type="journal article" date="2021" name="Elife">
        <title>Chloroplast acquisition without the gene transfer in kleptoplastic sea slugs, Plakobranchus ocellatus.</title>
        <authorList>
            <person name="Maeda T."/>
            <person name="Takahashi S."/>
            <person name="Yoshida T."/>
            <person name="Shimamura S."/>
            <person name="Takaki Y."/>
            <person name="Nagai Y."/>
            <person name="Toyoda A."/>
            <person name="Suzuki Y."/>
            <person name="Arimoto A."/>
            <person name="Ishii H."/>
            <person name="Satoh N."/>
            <person name="Nishiyama T."/>
            <person name="Hasebe M."/>
            <person name="Maruyama T."/>
            <person name="Minagawa J."/>
            <person name="Obokata J."/>
            <person name="Shigenobu S."/>
        </authorList>
    </citation>
    <scope>NUCLEOTIDE SEQUENCE [LARGE SCALE GENOMIC DNA]</scope>
</reference>
<feature type="region of interest" description="Disordered" evidence="1">
    <location>
        <begin position="1"/>
        <end position="42"/>
    </location>
</feature>
<evidence type="ECO:0000313" key="3">
    <source>
        <dbReference type="Proteomes" id="UP000735302"/>
    </source>
</evidence>
<dbReference type="Proteomes" id="UP000735302">
    <property type="component" value="Unassembled WGS sequence"/>
</dbReference>
<sequence length="87" mass="9904">MNRVHSYDDDEDHAHHFNDDDEKQQISEKSSAGPNEAMFEPCHPVHDNSIVLFRWRAPNTENLSGHQVYCLALAFISPPLSFLPTAN</sequence>